<feature type="domain" description="RNA polymerase sigma-70 region 4" evidence="7">
    <location>
        <begin position="242"/>
        <end position="292"/>
    </location>
</feature>
<keyword evidence="3" id="KW-0238">DNA-binding</keyword>
<reference evidence="8 9" key="1">
    <citation type="submission" date="2019-02" db="EMBL/GenBank/DDBJ databases">
        <title>Deep-cultivation of Planctomycetes and their phenomic and genomic characterization uncovers novel biology.</title>
        <authorList>
            <person name="Wiegand S."/>
            <person name="Jogler M."/>
            <person name="Boedeker C."/>
            <person name="Pinto D."/>
            <person name="Vollmers J."/>
            <person name="Rivas-Marin E."/>
            <person name="Kohn T."/>
            <person name="Peeters S.H."/>
            <person name="Heuer A."/>
            <person name="Rast P."/>
            <person name="Oberbeckmann S."/>
            <person name="Bunk B."/>
            <person name="Jeske O."/>
            <person name="Meyerdierks A."/>
            <person name="Storesund J.E."/>
            <person name="Kallscheuer N."/>
            <person name="Luecker S."/>
            <person name="Lage O.M."/>
            <person name="Pohl T."/>
            <person name="Merkel B.J."/>
            <person name="Hornburger P."/>
            <person name="Mueller R.-W."/>
            <person name="Bruemmer F."/>
            <person name="Labrenz M."/>
            <person name="Spormann A.M."/>
            <person name="Op den Camp H."/>
            <person name="Overmann J."/>
            <person name="Amann R."/>
            <person name="Jetten M.S.M."/>
            <person name="Mascher T."/>
            <person name="Medema M.H."/>
            <person name="Devos D.P."/>
            <person name="Kaster A.-K."/>
            <person name="Ovreas L."/>
            <person name="Rohde M."/>
            <person name="Galperin M.Y."/>
            <person name="Jogler C."/>
        </authorList>
    </citation>
    <scope>NUCLEOTIDE SEQUENCE [LARGE SCALE GENOMIC DNA]</scope>
    <source>
        <strain evidence="8 9">Mal33</strain>
    </source>
</reference>
<dbReference type="Gene3D" id="1.10.10.10">
    <property type="entry name" value="Winged helix-like DNA-binding domain superfamily/Winged helix DNA-binding domain"/>
    <property type="match status" value="1"/>
</dbReference>
<keyword evidence="1" id="KW-0805">Transcription regulation</keyword>
<dbReference type="GO" id="GO:0016987">
    <property type="term" value="F:sigma factor activity"/>
    <property type="evidence" value="ECO:0007669"/>
    <property type="project" value="UniProtKB-KW"/>
</dbReference>
<dbReference type="Proteomes" id="UP000316770">
    <property type="component" value="Chromosome"/>
</dbReference>
<feature type="domain" description="RNA polymerase sigma-70 region 2" evidence="6">
    <location>
        <begin position="132"/>
        <end position="197"/>
    </location>
</feature>
<evidence type="ECO:0000256" key="5">
    <source>
        <dbReference type="SAM" id="Coils"/>
    </source>
</evidence>
<dbReference type="InterPro" id="IPR036388">
    <property type="entry name" value="WH-like_DNA-bd_sf"/>
</dbReference>
<dbReference type="PRINTS" id="PR00046">
    <property type="entry name" value="SIGMA70FCT"/>
</dbReference>
<keyword evidence="4" id="KW-0804">Transcription</keyword>
<dbReference type="EMBL" id="CP036318">
    <property type="protein sequence ID" value="QDV56730.1"/>
    <property type="molecule type" value="Genomic_DNA"/>
</dbReference>
<dbReference type="PANTHER" id="PTHR30603:SF60">
    <property type="entry name" value="RNA POLYMERASE SIGMA FACTOR RPOD"/>
    <property type="match status" value="1"/>
</dbReference>
<protein>
    <submittedName>
        <fullName evidence="8">RNA polymerase sigma factor RpoS</fullName>
    </submittedName>
</protein>
<evidence type="ECO:0000313" key="8">
    <source>
        <dbReference type="EMBL" id="QDV56730.1"/>
    </source>
</evidence>
<dbReference type="InterPro" id="IPR013324">
    <property type="entry name" value="RNA_pol_sigma_r3/r4-like"/>
</dbReference>
<evidence type="ECO:0000256" key="1">
    <source>
        <dbReference type="ARBA" id="ARBA00023015"/>
    </source>
</evidence>
<gene>
    <name evidence="8" type="primary">rpoS_1</name>
    <name evidence="8" type="ORF">Mal33_27280</name>
</gene>
<dbReference type="Pfam" id="PF04542">
    <property type="entry name" value="Sigma70_r2"/>
    <property type="match status" value="1"/>
</dbReference>
<evidence type="ECO:0000259" key="7">
    <source>
        <dbReference type="Pfam" id="PF04545"/>
    </source>
</evidence>
<evidence type="ECO:0000256" key="3">
    <source>
        <dbReference type="ARBA" id="ARBA00023125"/>
    </source>
</evidence>
<dbReference type="InterPro" id="IPR007627">
    <property type="entry name" value="RNA_pol_sigma70_r2"/>
</dbReference>
<dbReference type="AlphaFoldDB" id="A0A518IUI6"/>
<name>A0A518IUI6_9BACT</name>
<keyword evidence="9" id="KW-1185">Reference proteome</keyword>
<sequence>MRGRESAGSLTPSIHLLEIDLGRSDIAYIPNEDFDTASEQDFAEIDGQLYADEEESGRSRRDAEAFLMAIEASRLLTVEGERFLFKRLNFLRFRANALQASLGRGRAAKRSQQEIDRLLCEANQTRDQIACANLRLAASIVRKYSNSQDDFDEFLAEANAILLNAVDKFDYSRGYRFSTYATHAIQRHIYRLLQKTRKARDRQTADGNDQILQIEASPYVGEAACEDAAKAMKKLIASFDRVLDDREQEIVRRRFGLNASGKGASMRAIGDELGISKERVRQLLNSSIEKLAKIAEPLESILQQDRP</sequence>
<dbReference type="PANTHER" id="PTHR30603">
    <property type="entry name" value="RNA POLYMERASE SIGMA FACTOR RPO"/>
    <property type="match status" value="1"/>
</dbReference>
<dbReference type="GO" id="GO:0006352">
    <property type="term" value="P:DNA-templated transcription initiation"/>
    <property type="evidence" value="ECO:0007669"/>
    <property type="project" value="InterPro"/>
</dbReference>
<dbReference type="Gene3D" id="1.20.120.1810">
    <property type="match status" value="1"/>
</dbReference>
<dbReference type="InterPro" id="IPR007630">
    <property type="entry name" value="RNA_pol_sigma70_r4"/>
</dbReference>
<accession>A0A518IUI6</accession>
<dbReference type="InterPro" id="IPR013325">
    <property type="entry name" value="RNA_pol_sigma_r2"/>
</dbReference>
<dbReference type="SUPFAM" id="SSF88659">
    <property type="entry name" value="Sigma3 and sigma4 domains of RNA polymerase sigma factors"/>
    <property type="match status" value="1"/>
</dbReference>
<evidence type="ECO:0000256" key="4">
    <source>
        <dbReference type="ARBA" id="ARBA00023163"/>
    </source>
</evidence>
<dbReference type="InterPro" id="IPR014284">
    <property type="entry name" value="RNA_pol_sigma-70_dom"/>
</dbReference>
<keyword evidence="2" id="KW-0731">Sigma factor</keyword>
<dbReference type="InterPro" id="IPR000943">
    <property type="entry name" value="RNA_pol_sigma70"/>
</dbReference>
<dbReference type="SUPFAM" id="SSF88946">
    <property type="entry name" value="Sigma2 domain of RNA polymerase sigma factors"/>
    <property type="match status" value="1"/>
</dbReference>
<evidence type="ECO:0000256" key="2">
    <source>
        <dbReference type="ARBA" id="ARBA00023082"/>
    </source>
</evidence>
<evidence type="ECO:0000313" key="9">
    <source>
        <dbReference type="Proteomes" id="UP000316770"/>
    </source>
</evidence>
<evidence type="ECO:0000259" key="6">
    <source>
        <dbReference type="Pfam" id="PF04542"/>
    </source>
</evidence>
<feature type="coiled-coil region" evidence="5">
    <location>
        <begin position="108"/>
        <end position="135"/>
    </location>
</feature>
<dbReference type="Pfam" id="PF04545">
    <property type="entry name" value="Sigma70_r4"/>
    <property type="match status" value="1"/>
</dbReference>
<organism evidence="8 9">
    <name type="scientific">Rosistilla oblonga</name>
    <dbReference type="NCBI Taxonomy" id="2527990"/>
    <lineage>
        <taxon>Bacteria</taxon>
        <taxon>Pseudomonadati</taxon>
        <taxon>Planctomycetota</taxon>
        <taxon>Planctomycetia</taxon>
        <taxon>Pirellulales</taxon>
        <taxon>Pirellulaceae</taxon>
        <taxon>Rosistilla</taxon>
    </lineage>
</organism>
<dbReference type="NCBIfam" id="TIGR02937">
    <property type="entry name" value="sigma70-ECF"/>
    <property type="match status" value="1"/>
</dbReference>
<dbReference type="GO" id="GO:0003677">
    <property type="term" value="F:DNA binding"/>
    <property type="evidence" value="ECO:0007669"/>
    <property type="project" value="UniProtKB-KW"/>
</dbReference>
<keyword evidence="5" id="KW-0175">Coiled coil</keyword>
<dbReference type="InterPro" id="IPR050239">
    <property type="entry name" value="Sigma-70_RNA_pol_init_factors"/>
</dbReference>
<proteinExistence type="predicted"/>